<gene>
    <name evidence="1" type="ORF">GCM10023198_09100</name>
</gene>
<accession>A0ABP8WP24</accession>
<reference evidence="2" key="1">
    <citation type="journal article" date="2019" name="Int. J. Syst. Evol. Microbiol.">
        <title>The Global Catalogue of Microorganisms (GCM) 10K type strain sequencing project: providing services to taxonomists for standard genome sequencing and annotation.</title>
        <authorList>
            <consortium name="The Broad Institute Genomics Platform"/>
            <consortium name="The Broad Institute Genome Sequencing Center for Infectious Disease"/>
            <person name="Wu L."/>
            <person name="Ma J."/>
        </authorList>
    </citation>
    <scope>NUCLEOTIDE SEQUENCE [LARGE SCALE GENOMIC DNA]</scope>
    <source>
        <strain evidence="2">JCM 17975</strain>
    </source>
</reference>
<evidence type="ECO:0000313" key="1">
    <source>
        <dbReference type="EMBL" id="GAA4692275.1"/>
    </source>
</evidence>
<organism evidence="1 2">
    <name type="scientific">Promicromonospora umidemergens</name>
    <dbReference type="NCBI Taxonomy" id="629679"/>
    <lineage>
        <taxon>Bacteria</taxon>
        <taxon>Bacillati</taxon>
        <taxon>Actinomycetota</taxon>
        <taxon>Actinomycetes</taxon>
        <taxon>Micrococcales</taxon>
        <taxon>Promicromonosporaceae</taxon>
        <taxon>Promicromonospora</taxon>
    </lineage>
</organism>
<dbReference type="Proteomes" id="UP001500843">
    <property type="component" value="Unassembled WGS sequence"/>
</dbReference>
<name>A0ABP8WP24_9MICO</name>
<keyword evidence="2" id="KW-1185">Reference proteome</keyword>
<dbReference type="EMBL" id="BAABHM010000006">
    <property type="protein sequence ID" value="GAA4692275.1"/>
    <property type="molecule type" value="Genomic_DNA"/>
</dbReference>
<evidence type="ECO:0008006" key="3">
    <source>
        <dbReference type="Google" id="ProtNLM"/>
    </source>
</evidence>
<protein>
    <recommendedName>
        <fullName evidence="3">GDSL-like lipase/acylhydrolase family protein</fullName>
    </recommendedName>
</protein>
<comment type="caution">
    <text evidence="1">The sequence shown here is derived from an EMBL/GenBank/DDBJ whole genome shotgun (WGS) entry which is preliminary data.</text>
</comment>
<sequence length="259" mass="28367">MTAYIAGNSHVICLAEAARRSVAGGARHLSAKGISPRHFTVGDAGIFFTGITKDTLTPNMFGAVDRGSLKFTDQRFQQDLAGWTGETTVPATSPWGICNVANTSRRLYRDATWLTFAPTHLARAGLTPVTDDAIRAMLERDHRGARKLYERLAFLGVPTFAISGPPLRRDHPAIAEDGYRAELLQHLDSLAREVWRDWLVNRGLALIEPPIGTADADGFLRPEFENVREAGAADRIHANELYGDLMVARIAEHVARIGA</sequence>
<proteinExistence type="predicted"/>
<dbReference type="RefSeq" id="WP_253869746.1">
    <property type="nucleotide sequence ID" value="NZ_BAABHM010000006.1"/>
</dbReference>
<evidence type="ECO:0000313" key="2">
    <source>
        <dbReference type="Proteomes" id="UP001500843"/>
    </source>
</evidence>